<dbReference type="Pfam" id="PF18911">
    <property type="entry name" value="PKD_4"/>
    <property type="match status" value="1"/>
</dbReference>
<evidence type="ECO:0000313" key="3">
    <source>
        <dbReference type="EMBL" id="MDI9258155.1"/>
    </source>
</evidence>
<dbReference type="CDD" id="cd00146">
    <property type="entry name" value="PKD"/>
    <property type="match status" value="1"/>
</dbReference>
<dbReference type="InterPro" id="IPR000601">
    <property type="entry name" value="PKD_dom"/>
</dbReference>
<dbReference type="PROSITE" id="PS50093">
    <property type="entry name" value="PKD"/>
    <property type="match status" value="1"/>
</dbReference>
<keyword evidence="4" id="KW-1185">Reference proteome</keyword>
<evidence type="ECO:0000256" key="1">
    <source>
        <dbReference type="SAM" id="SignalP"/>
    </source>
</evidence>
<dbReference type="InterPro" id="IPR013783">
    <property type="entry name" value="Ig-like_fold"/>
</dbReference>
<evidence type="ECO:0000259" key="2">
    <source>
        <dbReference type="PROSITE" id="PS50093"/>
    </source>
</evidence>
<dbReference type="Gene3D" id="2.60.40.10">
    <property type="entry name" value="Immunoglobulins"/>
    <property type="match status" value="1"/>
</dbReference>
<dbReference type="NCBIfam" id="TIGR04131">
    <property type="entry name" value="Bac_Flav_CTERM"/>
    <property type="match status" value="1"/>
</dbReference>
<dbReference type="InterPro" id="IPR026341">
    <property type="entry name" value="T9SS_type_B"/>
</dbReference>
<dbReference type="Pfam" id="PF13585">
    <property type="entry name" value="CHU_C"/>
    <property type="match status" value="1"/>
</dbReference>
<evidence type="ECO:0000313" key="4">
    <source>
        <dbReference type="Proteomes" id="UP001230035"/>
    </source>
</evidence>
<dbReference type="SUPFAM" id="SSF49299">
    <property type="entry name" value="PKD domain"/>
    <property type="match status" value="1"/>
</dbReference>
<dbReference type="Proteomes" id="UP001230035">
    <property type="component" value="Unassembled WGS sequence"/>
</dbReference>
<protein>
    <submittedName>
        <fullName evidence="3">T9SS type B sorting domain-containing protein</fullName>
    </submittedName>
</protein>
<dbReference type="SUPFAM" id="SSF82171">
    <property type="entry name" value="DPP6 N-terminal domain-like"/>
    <property type="match status" value="1"/>
</dbReference>
<dbReference type="InterPro" id="IPR035986">
    <property type="entry name" value="PKD_dom_sf"/>
</dbReference>
<dbReference type="EMBL" id="JASGBP010000009">
    <property type="protein sequence ID" value="MDI9258155.1"/>
    <property type="molecule type" value="Genomic_DNA"/>
</dbReference>
<proteinExistence type="predicted"/>
<dbReference type="SMART" id="SM00089">
    <property type="entry name" value="PKD"/>
    <property type="match status" value="2"/>
</dbReference>
<feature type="domain" description="PKD" evidence="2">
    <location>
        <begin position="394"/>
        <end position="438"/>
    </location>
</feature>
<sequence>MKNGVTRLIIKLKKKLCGPIFFLVGAMFCFTSGTAQRDPVWYFGNRAGLTFASGVPVPLTDNVFNTYEGTTTVCDANGQLLFYSNGMRVVNRNHATMPNGSGLKGGSSSTHSALSIAHPGVPGRYYLFTAGEVASEGIYYSEIDMSAQNGLGDVVVKNVLLLAQSCEKLAAVPHPNGTDIWVLGHQWNSNAFYAWRVTAAGVSAPVISAVGTVVIGPQPYIAAAGQLKVSPDGRKLVNVNTSINTQLFDFDTQTGVVSNPLTLMTGYQFGAEFSPSSNAVYVNEASYDNSAVFQFDLQAADIVGSALQVTPGLNNLQWGMLDLAPDAKIYVATYGSNRLSVIQQPDVIGLGCTLQPLTTALAGRITFYGLPTFYQPGFYITAVQHNGSCAGNAIVFNATTTKTPDSMYWDFGDGNFSTAWQPTHVYAQPGTYTVRVKARSQDFERYFSTTVTVLPGVTATAPATVKVCDDAGNDGLALFDLSPWQSVVLANQSATQHTVTFYTSQADAESGTGALPLQFQNTVNPQTLYARVTSASGCYAVTSFDLHVVLKPQLHLEPVNWLCAGSAIALTVPTGFDHYLWSTGATTPHIVVTQPGDYSVTVTHLDGNFACATTATTTVSLSSAPVITHISVRDWTDQNNSIVVTVSGSGLYEYSLDGISYQQSNTFTDLLPGKYEVFVRDVYGCGEARGEAVLLMYPKYFTPNGDGIHDVWAIPNAYLEPGMRVRIFDRYGTILTSFSGDGYGWDGQFQGRMLPSTDYWFVVQRANGTEERGHFAMLR</sequence>
<comment type="caution">
    <text evidence="3">The sequence shown here is derived from an EMBL/GenBank/DDBJ whole genome shotgun (WGS) entry which is preliminary data.</text>
</comment>
<dbReference type="RefSeq" id="WP_283239821.1">
    <property type="nucleotide sequence ID" value="NZ_JASGBP010000009.1"/>
</dbReference>
<name>A0ABT6XSU5_9FLAO</name>
<accession>A0ABT6XSU5</accession>
<keyword evidence="1" id="KW-0732">Signal</keyword>
<organism evidence="3 4">
    <name type="scientific">Flavobacterium sedimenticola</name>
    <dbReference type="NCBI Taxonomy" id="3043286"/>
    <lineage>
        <taxon>Bacteria</taxon>
        <taxon>Pseudomonadati</taxon>
        <taxon>Bacteroidota</taxon>
        <taxon>Flavobacteriia</taxon>
        <taxon>Flavobacteriales</taxon>
        <taxon>Flavobacteriaceae</taxon>
        <taxon>Flavobacterium</taxon>
    </lineage>
</organism>
<feature type="signal peptide" evidence="1">
    <location>
        <begin position="1"/>
        <end position="37"/>
    </location>
</feature>
<dbReference type="InterPro" id="IPR015943">
    <property type="entry name" value="WD40/YVTN_repeat-like_dom_sf"/>
</dbReference>
<feature type="chain" id="PRO_5045448251" evidence="1">
    <location>
        <begin position="38"/>
        <end position="779"/>
    </location>
</feature>
<dbReference type="InterPro" id="IPR022409">
    <property type="entry name" value="PKD/Chitinase_dom"/>
</dbReference>
<dbReference type="Gene3D" id="2.130.10.10">
    <property type="entry name" value="YVTN repeat-like/Quinoprotein amine dehydrogenase"/>
    <property type="match status" value="1"/>
</dbReference>
<reference evidence="3 4" key="1">
    <citation type="submission" date="2023-05" db="EMBL/GenBank/DDBJ databases">
        <title>Flavobacterium sedimenti sp. nov., isolated from the sediment.</title>
        <authorList>
            <person name="Wu N."/>
        </authorList>
    </citation>
    <scope>NUCLEOTIDE SEQUENCE [LARGE SCALE GENOMIC DNA]</scope>
    <source>
        <strain evidence="3 4">YZ-48</strain>
    </source>
</reference>
<gene>
    <name evidence="3" type="ORF">QHT84_12090</name>
</gene>